<reference evidence="4" key="1">
    <citation type="submission" date="2017-01" db="EMBL/GenBank/DDBJ databases">
        <authorList>
            <person name="Varghese N."/>
            <person name="Submissions S."/>
        </authorList>
    </citation>
    <scope>NUCLEOTIDE SEQUENCE [LARGE SCALE GENOMIC DNA]</scope>
    <source>
        <strain evidence="4">type strain: HArc-</strain>
    </source>
</reference>
<evidence type="ECO:0000313" key="3">
    <source>
        <dbReference type="EMBL" id="SIS18361.1"/>
    </source>
</evidence>
<protein>
    <recommendedName>
        <fullName evidence="2">DUF8139 domain-containing protein</fullName>
    </recommendedName>
</protein>
<gene>
    <name evidence="3" type="ORF">SAMN05421752_1205</name>
</gene>
<dbReference type="Pfam" id="PF26460">
    <property type="entry name" value="DUF8139"/>
    <property type="match status" value="1"/>
</dbReference>
<feature type="compositionally biased region" description="Basic and acidic residues" evidence="1">
    <location>
        <begin position="1"/>
        <end position="14"/>
    </location>
</feature>
<proteinExistence type="predicted"/>
<feature type="region of interest" description="Disordered" evidence="1">
    <location>
        <begin position="1"/>
        <end position="25"/>
    </location>
</feature>
<dbReference type="InterPro" id="IPR058452">
    <property type="entry name" value="DUF8139"/>
</dbReference>
<evidence type="ECO:0000313" key="4">
    <source>
        <dbReference type="Proteomes" id="UP000185936"/>
    </source>
</evidence>
<dbReference type="EMBL" id="FTNR01000020">
    <property type="protein sequence ID" value="SIS18361.1"/>
    <property type="molecule type" value="Genomic_DNA"/>
</dbReference>
<feature type="domain" description="DUF8139" evidence="2">
    <location>
        <begin position="1"/>
        <end position="73"/>
    </location>
</feature>
<organism evidence="3 4">
    <name type="scientific">Natronorubrum thiooxidans</name>
    <dbReference type="NCBI Taxonomy" id="308853"/>
    <lineage>
        <taxon>Archaea</taxon>
        <taxon>Methanobacteriati</taxon>
        <taxon>Methanobacteriota</taxon>
        <taxon>Stenosarchaea group</taxon>
        <taxon>Halobacteria</taxon>
        <taxon>Halobacteriales</taxon>
        <taxon>Natrialbaceae</taxon>
        <taxon>Natronorubrum</taxon>
    </lineage>
</organism>
<name>A0A1N7H0M0_9EURY</name>
<dbReference type="Proteomes" id="UP000185936">
    <property type="component" value="Unassembled WGS sequence"/>
</dbReference>
<dbReference type="AlphaFoldDB" id="A0A1N7H0M0"/>
<evidence type="ECO:0000259" key="2">
    <source>
        <dbReference type="Pfam" id="PF26460"/>
    </source>
</evidence>
<keyword evidence="4" id="KW-1185">Reference proteome</keyword>
<accession>A0A1N7H0M0</accession>
<evidence type="ECO:0000256" key="1">
    <source>
        <dbReference type="SAM" id="MobiDB-lite"/>
    </source>
</evidence>
<sequence length="76" mass="8791">MRRFDVGDTVRIDIPDTSDPDYEEWHGSEGTIIEVTEDTAGIETGDPRDSISYLVETECGECMHFRWRDLRPLQND</sequence>
<dbReference type="STRING" id="308853.SAMN05421752_1205"/>